<accession>A8P9E7</accession>
<feature type="chain" id="PRO_5002727646" evidence="2">
    <location>
        <begin position="20"/>
        <end position="182"/>
    </location>
</feature>
<feature type="signal peptide" evidence="2">
    <location>
        <begin position="1"/>
        <end position="19"/>
    </location>
</feature>
<dbReference type="OrthoDB" id="2576580at2759"/>
<dbReference type="GeneID" id="6016375"/>
<evidence type="ECO:0000313" key="4">
    <source>
        <dbReference type="Proteomes" id="UP000001861"/>
    </source>
</evidence>
<keyword evidence="4" id="KW-1185">Reference proteome</keyword>
<dbReference type="HOGENOM" id="CLU_099094_1_0_1"/>
<dbReference type="OMA" id="LWWVAQS"/>
<reference evidence="3 4" key="1">
    <citation type="journal article" date="2010" name="Proc. Natl. Acad. Sci. U.S.A.">
        <title>Insights into evolution of multicellular fungi from the assembled chromosomes of the mushroom Coprinopsis cinerea (Coprinus cinereus).</title>
        <authorList>
            <person name="Stajich J.E."/>
            <person name="Wilke S.K."/>
            <person name="Ahren D."/>
            <person name="Au C.H."/>
            <person name="Birren B.W."/>
            <person name="Borodovsky M."/>
            <person name="Burns C."/>
            <person name="Canback B."/>
            <person name="Casselton L.A."/>
            <person name="Cheng C.K."/>
            <person name="Deng J."/>
            <person name="Dietrich F.S."/>
            <person name="Fargo D.C."/>
            <person name="Farman M.L."/>
            <person name="Gathman A.C."/>
            <person name="Goldberg J."/>
            <person name="Guigo R."/>
            <person name="Hoegger P.J."/>
            <person name="Hooker J.B."/>
            <person name="Huggins A."/>
            <person name="James T.Y."/>
            <person name="Kamada T."/>
            <person name="Kilaru S."/>
            <person name="Kodira C."/>
            <person name="Kues U."/>
            <person name="Kupfer D."/>
            <person name="Kwan H.S."/>
            <person name="Lomsadze A."/>
            <person name="Li W."/>
            <person name="Lilly W.W."/>
            <person name="Ma L.J."/>
            <person name="Mackey A.J."/>
            <person name="Manning G."/>
            <person name="Martin F."/>
            <person name="Muraguchi H."/>
            <person name="Natvig D.O."/>
            <person name="Palmerini H."/>
            <person name="Ramesh M.A."/>
            <person name="Rehmeyer C.J."/>
            <person name="Roe B.A."/>
            <person name="Shenoy N."/>
            <person name="Stanke M."/>
            <person name="Ter-Hovhannisyan V."/>
            <person name="Tunlid A."/>
            <person name="Velagapudi R."/>
            <person name="Vision T.J."/>
            <person name="Zeng Q."/>
            <person name="Zolan M.E."/>
            <person name="Pukkila P.J."/>
        </authorList>
    </citation>
    <scope>NUCLEOTIDE SEQUENCE [LARGE SCALE GENOMIC DNA]</scope>
    <source>
        <strain evidence="4">Okayama-7 / 130 / ATCC MYA-4618 / FGSC 9003</strain>
    </source>
</reference>
<dbReference type="InParanoid" id="A8P9E7"/>
<protein>
    <submittedName>
        <fullName evidence="3">Uncharacterized protein</fullName>
    </submittedName>
</protein>
<sequence>MKFTAIVASLLASAAVASAQLTVIRPSADEWWVARSQNVLEWDCQSSTVEDFTVLIGNDDGLEGLTIPLPIIAIQKNYDCSIVITQDQANQAPGTGYRIHLANIINNTDIYASSEPFEIKPLGSLYPSQQAEADAKTRSSGSAGASPTGGAGDKDEDGAAARSVVGLAAGAAAVAGALFSLL</sequence>
<gene>
    <name evidence="3" type="ORF">CC1G_09659</name>
</gene>
<dbReference type="RefSeq" id="XP_001839756.2">
    <property type="nucleotide sequence ID" value="XM_001839704.2"/>
</dbReference>
<comment type="caution">
    <text evidence="3">The sequence shown here is derived from an EMBL/GenBank/DDBJ whole genome shotgun (WGS) entry which is preliminary data.</text>
</comment>
<feature type="region of interest" description="Disordered" evidence="1">
    <location>
        <begin position="130"/>
        <end position="157"/>
    </location>
</feature>
<evidence type="ECO:0000256" key="1">
    <source>
        <dbReference type="SAM" id="MobiDB-lite"/>
    </source>
</evidence>
<evidence type="ECO:0000313" key="3">
    <source>
        <dbReference type="EMBL" id="EAU82057.2"/>
    </source>
</evidence>
<dbReference type="VEuPathDB" id="FungiDB:CC1G_09659"/>
<dbReference type="KEGG" id="cci:CC1G_09659"/>
<dbReference type="eggNOG" id="ENOG502SF7M">
    <property type="taxonomic scope" value="Eukaryota"/>
</dbReference>
<keyword evidence="2" id="KW-0732">Signal</keyword>
<feature type="compositionally biased region" description="Low complexity" evidence="1">
    <location>
        <begin position="139"/>
        <end position="148"/>
    </location>
</feature>
<dbReference type="Proteomes" id="UP000001861">
    <property type="component" value="Unassembled WGS sequence"/>
</dbReference>
<proteinExistence type="predicted"/>
<organism evidence="3 4">
    <name type="scientific">Coprinopsis cinerea (strain Okayama-7 / 130 / ATCC MYA-4618 / FGSC 9003)</name>
    <name type="common">Inky cap fungus</name>
    <name type="synonym">Hormographiella aspergillata</name>
    <dbReference type="NCBI Taxonomy" id="240176"/>
    <lineage>
        <taxon>Eukaryota</taxon>
        <taxon>Fungi</taxon>
        <taxon>Dikarya</taxon>
        <taxon>Basidiomycota</taxon>
        <taxon>Agaricomycotina</taxon>
        <taxon>Agaricomycetes</taxon>
        <taxon>Agaricomycetidae</taxon>
        <taxon>Agaricales</taxon>
        <taxon>Agaricineae</taxon>
        <taxon>Psathyrellaceae</taxon>
        <taxon>Coprinopsis</taxon>
    </lineage>
</organism>
<evidence type="ECO:0000256" key="2">
    <source>
        <dbReference type="SAM" id="SignalP"/>
    </source>
</evidence>
<name>A8P9E7_COPC7</name>
<dbReference type="EMBL" id="AACS02000011">
    <property type="protein sequence ID" value="EAU82057.2"/>
    <property type="molecule type" value="Genomic_DNA"/>
</dbReference>
<dbReference type="AlphaFoldDB" id="A8P9E7"/>